<name>A0A212EI95_DANPL</name>
<keyword evidence="2" id="KW-1185">Reference proteome</keyword>
<dbReference type="AlphaFoldDB" id="A0A212EI95"/>
<keyword evidence="1" id="KW-0418">Kinase</keyword>
<gene>
    <name evidence="1" type="ORF">KGM_208525</name>
</gene>
<organism evidence="1 2">
    <name type="scientific">Danaus plexippus plexippus</name>
    <dbReference type="NCBI Taxonomy" id="278856"/>
    <lineage>
        <taxon>Eukaryota</taxon>
        <taxon>Metazoa</taxon>
        <taxon>Ecdysozoa</taxon>
        <taxon>Arthropoda</taxon>
        <taxon>Hexapoda</taxon>
        <taxon>Insecta</taxon>
        <taxon>Pterygota</taxon>
        <taxon>Neoptera</taxon>
        <taxon>Endopterygota</taxon>
        <taxon>Lepidoptera</taxon>
        <taxon>Glossata</taxon>
        <taxon>Ditrysia</taxon>
        <taxon>Papilionoidea</taxon>
        <taxon>Nymphalidae</taxon>
        <taxon>Danainae</taxon>
        <taxon>Danaini</taxon>
        <taxon>Danaina</taxon>
        <taxon>Danaus</taxon>
        <taxon>Danaus</taxon>
    </lineage>
</organism>
<dbReference type="EMBL" id="AGBW02014677">
    <property type="protein sequence ID" value="OWR41212.1"/>
    <property type="molecule type" value="Genomic_DNA"/>
</dbReference>
<protein>
    <submittedName>
        <fullName evidence="1">Dual specificity tyrosine-phosphorylation-regulated kinase</fullName>
    </submittedName>
</protein>
<accession>A0A212EI95</accession>
<reference evidence="1 2" key="1">
    <citation type="journal article" date="2011" name="Cell">
        <title>The monarch butterfly genome yields insights into long-distance migration.</title>
        <authorList>
            <person name="Zhan S."/>
            <person name="Merlin C."/>
            <person name="Boore J.L."/>
            <person name="Reppert S.M."/>
        </authorList>
    </citation>
    <scope>NUCLEOTIDE SEQUENCE [LARGE SCALE GENOMIC DNA]</scope>
    <source>
        <strain evidence="1">F-2</strain>
    </source>
</reference>
<dbReference type="GO" id="GO:0016301">
    <property type="term" value="F:kinase activity"/>
    <property type="evidence" value="ECO:0007669"/>
    <property type="project" value="UniProtKB-KW"/>
</dbReference>
<dbReference type="InParanoid" id="A0A212EI95"/>
<evidence type="ECO:0000313" key="2">
    <source>
        <dbReference type="Proteomes" id="UP000007151"/>
    </source>
</evidence>
<sequence length="217" mass="23997">MHVSKTAPKNVRNPSINDTFRDNGARVVFAHLAGPGLTARHAAPDNHVFIQYVVKAAATQWLIEAALGVVGGGIPETASGERRHGPLYGRLVAEEQLASMSAPSDIQVSAHVRNPRAFWRYRTPAQAMQARIPHNFRDPSTAPLRKLSVDLIKTYKHINEVSYLIKKYFISSNGINEKFQNNLRVTVIKTQINVILVTAVATMKICFNHGIRLINAA</sequence>
<dbReference type="Proteomes" id="UP000007151">
    <property type="component" value="Unassembled WGS sequence"/>
</dbReference>
<dbReference type="KEGG" id="dpl:KGM_208525"/>
<dbReference type="STRING" id="278856.A0A212EI95"/>
<evidence type="ECO:0000313" key="1">
    <source>
        <dbReference type="EMBL" id="OWR41212.1"/>
    </source>
</evidence>
<keyword evidence="1" id="KW-0808">Transferase</keyword>
<proteinExistence type="predicted"/>
<comment type="caution">
    <text evidence="1">The sequence shown here is derived from an EMBL/GenBank/DDBJ whole genome shotgun (WGS) entry which is preliminary data.</text>
</comment>